<evidence type="ECO:0000313" key="3">
    <source>
        <dbReference type="EMBL" id="DAD25692.1"/>
    </source>
</evidence>
<name>A0A822Y7J7_NELNU</name>
<dbReference type="Proteomes" id="UP000607653">
    <property type="component" value="Unassembled WGS sequence"/>
</dbReference>
<evidence type="ECO:0000313" key="1">
    <source>
        <dbReference type="EMBL" id="DAD25578.1"/>
    </source>
</evidence>
<sequence>MLPWGGDKTLSFNVTIETPIQKLYRYMNKITMEELVNIVLTHSSKMTSMNEPASTPPRLLIIDRLALTST</sequence>
<proteinExistence type="predicted"/>
<accession>A0A822Y7J7</accession>
<reference evidence="1 4" key="1">
    <citation type="journal article" date="2020" name="Mol. Biol. Evol.">
        <title>Distinct Expression and Methylation Patterns for Genes with Different Fates following a Single Whole-Genome Duplication in Flowering Plants.</title>
        <authorList>
            <person name="Shi T."/>
            <person name="Rahmani R.S."/>
            <person name="Gugger P.F."/>
            <person name="Wang M."/>
            <person name="Li H."/>
            <person name="Zhang Y."/>
            <person name="Li Z."/>
            <person name="Wang Q."/>
            <person name="Van de Peer Y."/>
            <person name="Marchal K."/>
            <person name="Chen J."/>
        </authorList>
    </citation>
    <scope>NUCLEOTIDE SEQUENCE [LARGE SCALE GENOMIC DNA]</scope>
    <source>
        <tissue evidence="1">Leaf</tissue>
    </source>
</reference>
<keyword evidence="4" id="KW-1185">Reference proteome</keyword>
<protein>
    <submittedName>
        <fullName evidence="1">Uncharacterized protein</fullName>
    </submittedName>
</protein>
<dbReference type="EMBL" id="DUZY01000001">
    <property type="protein sequence ID" value="DAD25578.1"/>
    <property type="molecule type" value="Genomic_DNA"/>
</dbReference>
<comment type="caution">
    <text evidence="1">The sequence shown here is derived from an EMBL/GenBank/DDBJ whole genome shotgun (WGS) entry which is preliminary data.</text>
</comment>
<dbReference type="EMBL" id="DUZY01000001">
    <property type="protein sequence ID" value="DAD25667.1"/>
    <property type="molecule type" value="Genomic_DNA"/>
</dbReference>
<gene>
    <name evidence="1" type="ORF">HUJ06_027042</name>
    <name evidence="2" type="ORF">HUJ06_027131</name>
    <name evidence="3" type="ORF">HUJ06_027156</name>
</gene>
<dbReference type="AlphaFoldDB" id="A0A822Y7J7"/>
<evidence type="ECO:0000313" key="2">
    <source>
        <dbReference type="EMBL" id="DAD25667.1"/>
    </source>
</evidence>
<dbReference type="EMBL" id="DUZY01000001">
    <property type="protein sequence ID" value="DAD25692.1"/>
    <property type="molecule type" value="Genomic_DNA"/>
</dbReference>
<organism evidence="1 4">
    <name type="scientific">Nelumbo nucifera</name>
    <name type="common">Sacred lotus</name>
    <dbReference type="NCBI Taxonomy" id="4432"/>
    <lineage>
        <taxon>Eukaryota</taxon>
        <taxon>Viridiplantae</taxon>
        <taxon>Streptophyta</taxon>
        <taxon>Embryophyta</taxon>
        <taxon>Tracheophyta</taxon>
        <taxon>Spermatophyta</taxon>
        <taxon>Magnoliopsida</taxon>
        <taxon>Proteales</taxon>
        <taxon>Nelumbonaceae</taxon>
        <taxon>Nelumbo</taxon>
    </lineage>
</organism>
<evidence type="ECO:0000313" key="4">
    <source>
        <dbReference type="Proteomes" id="UP000607653"/>
    </source>
</evidence>